<feature type="transmembrane region" description="Helical" evidence="6">
    <location>
        <begin position="135"/>
        <end position="161"/>
    </location>
</feature>
<gene>
    <name evidence="8" type="ORF">CTI12_AA453300</name>
</gene>
<name>A0A2U1LU35_ARTAN</name>
<evidence type="ECO:0000256" key="5">
    <source>
        <dbReference type="SAM" id="MobiDB-lite"/>
    </source>
</evidence>
<evidence type="ECO:0000259" key="7">
    <source>
        <dbReference type="Pfam" id="PF03168"/>
    </source>
</evidence>
<dbReference type="Proteomes" id="UP000245207">
    <property type="component" value="Unassembled WGS sequence"/>
</dbReference>
<feature type="region of interest" description="Disordered" evidence="5">
    <location>
        <begin position="90"/>
        <end position="112"/>
    </location>
</feature>
<dbReference type="STRING" id="35608.A0A2U1LU35"/>
<evidence type="ECO:0000256" key="6">
    <source>
        <dbReference type="SAM" id="Phobius"/>
    </source>
</evidence>
<dbReference type="EMBL" id="PKPP01007768">
    <property type="protein sequence ID" value="PWA52508.1"/>
    <property type="molecule type" value="Genomic_DNA"/>
</dbReference>
<dbReference type="AlphaFoldDB" id="A0A2U1LU35"/>
<comment type="caution">
    <text evidence="8">The sequence shown here is derived from an EMBL/GenBank/DDBJ whole genome shotgun (WGS) entry which is preliminary data.</text>
</comment>
<evidence type="ECO:0000313" key="8">
    <source>
        <dbReference type="EMBL" id="PWA52508.1"/>
    </source>
</evidence>
<reference evidence="8 9" key="1">
    <citation type="journal article" date="2018" name="Mol. Plant">
        <title>The genome of Artemisia annua provides insight into the evolution of Asteraceae family and artemisinin biosynthesis.</title>
        <authorList>
            <person name="Shen Q."/>
            <person name="Zhang L."/>
            <person name="Liao Z."/>
            <person name="Wang S."/>
            <person name="Yan T."/>
            <person name="Shi P."/>
            <person name="Liu M."/>
            <person name="Fu X."/>
            <person name="Pan Q."/>
            <person name="Wang Y."/>
            <person name="Lv Z."/>
            <person name="Lu X."/>
            <person name="Zhang F."/>
            <person name="Jiang W."/>
            <person name="Ma Y."/>
            <person name="Chen M."/>
            <person name="Hao X."/>
            <person name="Li L."/>
            <person name="Tang Y."/>
            <person name="Lv G."/>
            <person name="Zhou Y."/>
            <person name="Sun X."/>
            <person name="Brodelius P.E."/>
            <person name="Rose J.K.C."/>
            <person name="Tang K."/>
        </authorList>
    </citation>
    <scope>NUCLEOTIDE SEQUENCE [LARGE SCALE GENOMIC DNA]</scope>
    <source>
        <strain evidence="9">cv. Huhao1</strain>
        <tissue evidence="8">Leaf</tissue>
    </source>
</reference>
<evidence type="ECO:0000313" key="9">
    <source>
        <dbReference type="Proteomes" id="UP000245207"/>
    </source>
</evidence>
<feature type="domain" description="Late embryogenesis abundant protein LEA-2 subgroup" evidence="7">
    <location>
        <begin position="194"/>
        <end position="281"/>
    </location>
</feature>
<dbReference type="Pfam" id="PF03168">
    <property type="entry name" value="LEA_2"/>
    <property type="match status" value="1"/>
</dbReference>
<dbReference type="InterPro" id="IPR004864">
    <property type="entry name" value="LEA_2"/>
</dbReference>
<proteinExistence type="predicted"/>
<accession>A0A2U1LU35</accession>
<dbReference type="GO" id="GO:0005886">
    <property type="term" value="C:plasma membrane"/>
    <property type="evidence" value="ECO:0007669"/>
    <property type="project" value="TreeGrafter"/>
</dbReference>
<dbReference type="GO" id="GO:0098542">
    <property type="term" value="P:defense response to other organism"/>
    <property type="evidence" value="ECO:0007669"/>
    <property type="project" value="InterPro"/>
</dbReference>
<keyword evidence="2 6" id="KW-0812">Transmembrane</keyword>
<protein>
    <submittedName>
        <fullName evidence="8">Late embryogenesis abundant protein, LEA-14</fullName>
    </submittedName>
</protein>
<evidence type="ECO:0000256" key="4">
    <source>
        <dbReference type="ARBA" id="ARBA00023136"/>
    </source>
</evidence>
<keyword evidence="3 6" id="KW-1133">Transmembrane helix</keyword>
<evidence type="ECO:0000256" key="1">
    <source>
        <dbReference type="ARBA" id="ARBA00004167"/>
    </source>
</evidence>
<keyword evidence="9" id="KW-1185">Reference proteome</keyword>
<dbReference type="InterPro" id="IPR044839">
    <property type="entry name" value="NDR1-like"/>
</dbReference>
<organism evidence="8 9">
    <name type="scientific">Artemisia annua</name>
    <name type="common">Sweet wormwood</name>
    <dbReference type="NCBI Taxonomy" id="35608"/>
    <lineage>
        <taxon>Eukaryota</taxon>
        <taxon>Viridiplantae</taxon>
        <taxon>Streptophyta</taxon>
        <taxon>Embryophyta</taxon>
        <taxon>Tracheophyta</taxon>
        <taxon>Spermatophyta</taxon>
        <taxon>Magnoliopsida</taxon>
        <taxon>eudicotyledons</taxon>
        <taxon>Gunneridae</taxon>
        <taxon>Pentapetalae</taxon>
        <taxon>asterids</taxon>
        <taxon>campanulids</taxon>
        <taxon>Asterales</taxon>
        <taxon>Asteraceae</taxon>
        <taxon>Asteroideae</taxon>
        <taxon>Anthemideae</taxon>
        <taxon>Artemisiinae</taxon>
        <taxon>Artemisia</taxon>
    </lineage>
</organism>
<dbReference type="PANTHER" id="PTHR31234">
    <property type="entry name" value="LATE EMBRYOGENESIS ABUNDANT (LEA) HYDROXYPROLINE-RICH GLYCOPROTEIN FAMILY"/>
    <property type="match status" value="1"/>
</dbReference>
<comment type="subcellular location">
    <subcellularLocation>
        <location evidence="1">Membrane</location>
        <topology evidence="1">Single-pass membrane protein</topology>
    </subcellularLocation>
</comment>
<dbReference type="OrthoDB" id="1917746at2759"/>
<feature type="region of interest" description="Disordered" evidence="5">
    <location>
        <begin position="1"/>
        <end position="55"/>
    </location>
</feature>
<evidence type="ECO:0000256" key="3">
    <source>
        <dbReference type="ARBA" id="ARBA00022989"/>
    </source>
</evidence>
<dbReference type="PANTHER" id="PTHR31234:SF72">
    <property type="entry name" value="NDR1_HIN1-LIKE PROTEIN 6"/>
    <property type="match status" value="1"/>
</dbReference>
<feature type="compositionally biased region" description="Polar residues" evidence="5">
    <location>
        <begin position="34"/>
        <end position="43"/>
    </location>
</feature>
<feature type="compositionally biased region" description="Polar residues" evidence="5">
    <location>
        <begin position="99"/>
        <end position="108"/>
    </location>
</feature>
<sequence length="321" mass="35882">MADHQRIHPDPVQPVAHDLESQTKATVPLVPRGSSKSDNSNHVENFPPQHRTIPLHYSKPPKKRGCCYHQRIHPDPVQPVAHDLESQTKATVPLVPRGSSKSDNSNHVENFPPQHRTIPLHYSKPPKKRGCCCKFICWMIFLIIVLVLGVGILAAIVYFGFDPKIPKYSVDGMRITRFSLDNDSSLYAQFNVNITARNPNTKIGIYYRSGSKLSVSYMGTHLCEGSLPVFYQGHKNTTLLDVAITGQTRDATGLMNSLLAQQQTGSVPLVLRVKVPVRIKLGNLKLPKWKPVVRCRLTVNSLSVDNAIRVTDSSCSFKFKF</sequence>
<evidence type="ECO:0000256" key="2">
    <source>
        <dbReference type="ARBA" id="ARBA00022692"/>
    </source>
</evidence>
<keyword evidence="4 6" id="KW-0472">Membrane</keyword>